<dbReference type="AlphaFoldDB" id="A0AAP9NM06"/>
<dbReference type="Proteomes" id="UP000509761">
    <property type="component" value="Chromosome"/>
</dbReference>
<accession>A0AAP9NM06</accession>
<protein>
    <submittedName>
        <fullName evidence="1">Uncharacterized protein</fullName>
    </submittedName>
</protein>
<reference evidence="1 2" key="1">
    <citation type="submission" date="2019-12" db="EMBL/GenBank/DDBJ databases">
        <title>Genome sequencing and assembly of endphytes of Porphyra tenera.</title>
        <authorList>
            <person name="Park J.M."/>
            <person name="Shin R."/>
            <person name="Jo S.H."/>
        </authorList>
    </citation>
    <scope>NUCLEOTIDE SEQUENCE [LARGE SCALE GENOMIC DNA]</scope>
    <source>
        <strain evidence="1 2">GPM3</strain>
    </source>
</reference>
<evidence type="ECO:0000313" key="1">
    <source>
        <dbReference type="EMBL" id="QKS24600.1"/>
    </source>
</evidence>
<dbReference type="GO" id="GO:0030246">
    <property type="term" value="F:carbohydrate binding"/>
    <property type="evidence" value="ECO:0007669"/>
    <property type="project" value="InterPro"/>
</dbReference>
<dbReference type="Gene3D" id="2.10.10.20">
    <property type="entry name" value="Carbohydrate-binding module superfamily 5/12"/>
    <property type="match status" value="1"/>
</dbReference>
<proteinExistence type="predicted"/>
<dbReference type="SUPFAM" id="SSF51055">
    <property type="entry name" value="Carbohydrate binding domain"/>
    <property type="match status" value="1"/>
</dbReference>
<organism evidence="1 2">
    <name type="scientific">Vreelandella titanicae</name>
    <dbReference type="NCBI Taxonomy" id="664683"/>
    <lineage>
        <taxon>Bacteria</taxon>
        <taxon>Pseudomonadati</taxon>
        <taxon>Pseudomonadota</taxon>
        <taxon>Gammaproteobacteria</taxon>
        <taxon>Oceanospirillales</taxon>
        <taxon>Halomonadaceae</taxon>
        <taxon>Vreelandella</taxon>
    </lineage>
</organism>
<sequence>MKFDVEKLMGGLRSYIDKKISTDKEQLVNTIESQADLIGQLESKVKELEESESVFEIDEDQMLSVINKMLDEKNLVPEINFEYDGERTLTVSVNDEVKTFEIPAQIYKGVHVENDEYSKGDTVTAQGALWHCKQLTTEKPGDSEHWQLAVKSGRK</sequence>
<dbReference type="GO" id="GO:0005975">
    <property type="term" value="P:carbohydrate metabolic process"/>
    <property type="evidence" value="ECO:0007669"/>
    <property type="project" value="InterPro"/>
</dbReference>
<name>A0AAP9NM06_9GAMM</name>
<gene>
    <name evidence="1" type="ORF">FX987_02382</name>
</gene>
<keyword evidence="2" id="KW-1185">Reference proteome</keyword>
<dbReference type="GO" id="GO:0005576">
    <property type="term" value="C:extracellular region"/>
    <property type="evidence" value="ECO:0007669"/>
    <property type="project" value="InterPro"/>
</dbReference>
<dbReference type="RefSeq" id="WP_174788212.1">
    <property type="nucleotide sequence ID" value="NZ_CP054580.1"/>
</dbReference>
<dbReference type="EMBL" id="CP054580">
    <property type="protein sequence ID" value="QKS24600.1"/>
    <property type="molecule type" value="Genomic_DNA"/>
</dbReference>
<dbReference type="InterPro" id="IPR036573">
    <property type="entry name" value="CBM_sf_5/12"/>
</dbReference>
<evidence type="ECO:0000313" key="2">
    <source>
        <dbReference type="Proteomes" id="UP000509761"/>
    </source>
</evidence>
<dbReference type="GO" id="GO:0004553">
    <property type="term" value="F:hydrolase activity, hydrolyzing O-glycosyl compounds"/>
    <property type="evidence" value="ECO:0007669"/>
    <property type="project" value="InterPro"/>
</dbReference>